<feature type="coiled-coil region" evidence="1">
    <location>
        <begin position="87"/>
        <end position="114"/>
    </location>
</feature>
<keyword evidence="1" id="KW-0175">Coiled coil</keyword>
<keyword evidence="2" id="KW-0472">Membrane</keyword>
<evidence type="ECO:0000256" key="2">
    <source>
        <dbReference type="SAM" id="Phobius"/>
    </source>
</evidence>
<protein>
    <submittedName>
        <fullName evidence="3">Uncharacterized protein</fullName>
    </submittedName>
</protein>
<name>A0A366HD40_9BACT</name>
<accession>A0A366HD40</accession>
<proteinExistence type="predicted"/>
<dbReference type="Proteomes" id="UP000253426">
    <property type="component" value="Unassembled WGS sequence"/>
</dbReference>
<keyword evidence="2" id="KW-1133">Transmembrane helix</keyword>
<gene>
    <name evidence="3" type="ORF">DES53_10832</name>
</gene>
<feature type="transmembrane region" description="Helical" evidence="2">
    <location>
        <begin position="25"/>
        <end position="47"/>
    </location>
</feature>
<sequence length="224" mass="24799">MNLVSSWRKGASTITMNTSSIGFNAGTWLAVICICAGVTYAGGYFVAMDQAMIALKQKEADWESKSKASKERESSLSGELGRLKLTFLDRERELSEAQTKIESLKRELSQTQTALQTTRQPLLDKISKLELSLTWESAALREAQLILAKKRLIPMEGVELQSPLTLKQVITAKQAFNDIQHEVAAGNFKGLNLTVGYQRLRAIFDNPDLDQLIGLHDAARGQSQ</sequence>
<organism evidence="3 4">
    <name type="scientific">Roseimicrobium gellanilyticum</name>
    <dbReference type="NCBI Taxonomy" id="748857"/>
    <lineage>
        <taxon>Bacteria</taxon>
        <taxon>Pseudomonadati</taxon>
        <taxon>Verrucomicrobiota</taxon>
        <taxon>Verrucomicrobiia</taxon>
        <taxon>Verrucomicrobiales</taxon>
        <taxon>Verrucomicrobiaceae</taxon>
        <taxon>Roseimicrobium</taxon>
    </lineage>
</organism>
<evidence type="ECO:0000313" key="3">
    <source>
        <dbReference type="EMBL" id="RBP40326.1"/>
    </source>
</evidence>
<reference evidence="3 4" key="1">
    <citation type="submission" date="2018-06" db="EMBL/GenBank/DDBJ databases">
        <title>Genomic Encyclopedia of Type Strains, Phase IV (KMG-IV): sequencing the most valuable type-strain genomes for metagenomic binning, comparative biology and taxonomic classification.</title>
        <authorList>
            <person name="Goeker M."/>
        </authorList>
    </citation>
    <scope>NUCLEOTIDE SEQUENCE [LARGE SCALE GENOMIC DNA]</scope>
    <source>
        <strain evidence="3 4">DSM 25532</strain>
    </source>
</reference>
<evidence type="ECO:0000313" key="4">
    <source>
        <dbReference type="Proteomes" id="UP000253426"/>
    </source>
</evidence>
<dbReference type="AlphaFoldDB" id="A0A366HD40"/>
<dbReference type="EMBL" id="QNRR01000008">
    <property type="protein sequence ID" value="RBP40326.1"/>
    <property type="molecule type" value="Genomic_DNA"/>
</dbReference>
<keyword evidence="4" id="KW-1185">Reference proteome</keyword>
<evidence type="ECO:0000256" key="1">
    <source>
        <dbReference type="SAM" id="Coils"/>
    </source>
</evidence>
<keyword evidence="2" id="KW-0812">Transmembrane</keyword>
<comment type="caution">
    <text evidence="3">The sequence shown here is derived from an EMBL/GenBank/DDBJ whole genome shotgun (WGS) entry which is preliminary data.</text>
</comment>